<dbReference type="Gene3D" id="3.40.50.150">
    <property type="entry name" value="Vaccinia Virus protein VP39"/>
    <property type="match status" value="1"/>
</dbReference>
<gene>
    <name evidence="2" type="ORF">METZ01_LOCUS464239</name>
</gene>
<feature type="non-terminal residue" evidence="2">
    <location>
        <position position="109"/>
    </location>
</feature>
<dbReference type="GO" id="GO:0008757">
    <property type="term" value="F:S-adenosylmethionine-dependent methyltransferase activity"/>
    <property type="evidence" value="ECO:0007669"/>
    <property type="project" value="InterPro"/>
</dbReference>
<reference evidence="2" key="1">
    <citation type="submission" date="2018-05" db="EMBL/GenBank/DDBJ databases">
        <authorList>
            <person name="Lanie J.A."/>
            <person name="Ng W.-L."/>
            <person name="Kazmierczak K.M."/>
            <person name="Andrzejewski T.M."/>
            <person name="Davidsen T.M."/>
            <person name="Wayne K.J."/>
            <person name="Tettelin H."/>
            <person name="Glass J.I."/>
            <person name="Rusch D."/>
            <person name="Podicherti R."/>
            <person name="Tsui H.-C.T."/>
            <person name="Winkler M.E."/>
        </authorList>
    </citation>
    <scope>NUCLEOTIDE SEQUENCE</scope>
</reference>
<dbReference type="InterPro" id="IPR029063">
    <property type="entry name" value="SAM-dependent_MTases_sf"/>
</dbReference>
<dbReference type="AlphaFoldDB" id="A0A383AW32"/>
<feature type="non-terminal residue" evidence="2">
    <location>
        <position position="1"/>
    </location>
</feature>
<name>A0A383AW32_9ZZZZ</name>
<dbReference type="Pfam" id="PF08241">
    <property type="entry name" value="Methyltransf_11"/>
    <property type="match status" value="1"/>
</dbReference>
<feature type="domain" description="Methyltransferase type 11" evidence="1">
    <location>
        <begin position="47"/>
        <end position="82"/>
    </location>
</feature>
<proteinExistence type="predicted"/>
<accession>A0A383AW32</accession>
<organism evidence="2">
    <name type="scientific">marine metagenome</name>
    <dbReference type="NCBI Taxonomy" id="408172"/>
    <lineage>
        <taxon>unclassified sequences</taxon>
        <taxon>metagenomes</taxon>
        <taxon>ecological metagenomes</taxon>
    </lineage>
</organism>
<dbReference type="SUPFAM" id="SSF53335">
    <property type="entry name" value="S-adenosyl-L-methionine-dependent methyltransferases"/>
    <property type="match status" value="1"/>
</dbReference>
<evidence type="ECO:0000259" key="1">
    <source>
        <dbReference type="Pfam" id="PF08241"/>
    </source>
</evidence>
<dbReference type="InterPro" id="IPR013216">
    <property type="entry name" value="Methyltransf_11"/>
</dbReference>
<dbReference type="EMBL" id="UINC01195011">
    <property type="protein sequence ID" value="SVE11385.1"/>
    <property type="molecule type" value="Genomic_DNA"/>
</dbReference>
<evidence type="ECO:0000313" key="2">
    <source>
        <dbReference type="EMBL" id="SVE11385.1"/>
    </source>
</evidence>
<protein>
    <recommendedName>
        <fullName evidence="1">Methyltransferase type 11 domain-containing protein</fullName>
    </recommendedName>
</protein>
<sequence>VEKNQDFRKLDIGCGPNKRPGHYGIDRLEYPCVDKVWDVGGDGLRFLEDGCADCVYASHLLEHVPFVPMLREIHRVLKVGGTAEIYVPHGSSVAGYADPTHLRPGYAFR</sequence>